<keyword evidence="2" id="KW-0547">Nucleotide-binding</keyword>
<evidence type="ECO:0000256" key="2">
    <source>
        <dbReference type="ARBA" id="ARBA00022741"/>
    </source>
</evidence>
<dbReference type="GO" id="GO:0004674">
    <property type="term" value="F:protein serine/threonine kinase activity"/>
    <property type="evidence" value="ECO:0007669"/>
    <property type="project" value="TreeGrafter"/>
</dbReference>
<dbReference type="InterPro" id="IPR000719">
    <property type="entry name" value="Prot_kinase_dom"/>
</dbReference>
<keyword evidence="4" id="KW-0067">ATP-binding</keyword>
<dbReference type="GO" id="GO:0005524">
    <property type="term" value="F:ATP binding"/>
    <property type="evidence" value="ECO:0007669"/>
    <property type="project" value="UniProtKB-KW"/>
</dbReference>
<keyword evidence="3" id="KW-0418">Kinase</keyword>
<dbReference type="OrthoDB" id="4062651at2759"/>
<dbReference type="Proteomes" id="UP000736335">
    <property type="component" value="Unassembled WGS sequence"/>
</dbReference>
<evidence type="ECO:0000256" key="4">
    <source>
        <dbReference type="ARBA" id="ARBA00022840"/>
    </source>
</evidence>
<gene>
    <name evidence="6" type="ORF">BJ322DRAFT_1063265</name>
</gene>
<protein>
    <recommendedName>
        <fullName evidence="5">Protein kinase domain-containing protein</fullName>
    </recommendedName>
</protein>
<dbReference type="InterPro" id="IPR011009">
    <property type="entry name" value="Kinase-like_dom_sf"/>
</dbReference>
<dbReference type="PROSITE" id="PS50011">
    <property type="entry name" value="PROTEIN_KINASE_DOM"/>
    <property type="match status" value="1"/>
</dbReference>
<evidence type="ECO:0000256" key="1">
    <source>
        <dbReference type="ARBA" id="ARBA00022679"/>
    </source>
</evidence>
<reference evidence="6" key="1">
    <citation type="journal article" date="2020" name="Nat. Commun.">
        <title>Large-scale genome sequencing of mycorrhizal fungi provides insights into the early evolution of symbiotic traits.</title>
        <authorList>
            <person name="Miyauchi S."/>
            <person name="Kiss E."/>
            <person name="Kuo A."/>
            <person name="Drula E."/>
            <person name="Kohler A."/>
            <person name="Sanchez-Garcia M."/>
            <person name="Morin E."/>
            <person name="Andreopoulos B."/>
            <person name="Barry K.W."/>
            <person name="Bonito G."/>
            <person name="Buee M."/>
            <person name="Carver A."/>
            <person name="Chen C."/>
            <person name="Cichocki N."/>
            <person name="Clum A."/>
            <person name="Culley D."/>
            <person name="Crous P.W."/>
            <person name="Fauchery L."/>
            <person name="Girlanda M."/>
            <person name="Hayes R.D."/>
            <person name="Keri Z."/>
            <person name="LaButti K."/>
            <person name="Lipzen A."/>
            <person name="Lombard V."/>
            <person name="Magnuson J."/>
            <person name="Maillard F."/>
            <person name="Murat C."/>
            <person name="Nolan M."/>
            <person name="Ohm R.A."/>
            <person name="Pangilinan J."/>
            <person name="Pereira M.F."/>
            <person name="Perotto S."/>
            <person name="Peter M."/>
            <person name="Pfister S."/>
            <person name="Riley R."/>
            <person name="Sitrit Y."/>
            <person name="Stielow J.B."/>
            <person name="Szollosi G."/>
            <person name="Zifcakova L."/>
            <person name="Stursova M."/>
            <person name="Spatafora J.W."/>
            <person name="Tedersoo L."/>
            <person name="Vaario L.M."/>
            <person name="Yamada A."/>
            <person name="Yan M."/>
            <person name="Wang P."/>
            <person name="Xu J."/>
            <person name="Bruns T."/>
            <person name="Baldrian P."/>
            <person name="Vilgalys R."/>
            <person name="Dunand C."/>
            <person name="Henrissat B."/>
            <person name="Grigoriev I.V."/>
            <person name="Hibbett D."/>
            <person name="Nagy L.G."/>
            <person name="Martin F.M."/>
        </authorList>
    </citation>
    <scope>NUCLEOTIDE SEQUENCE</scope>
    <source>
        <strain evidence="6">UH-Tt-Lm1</strain>
    </source>
</reference>
<dbReference type="PANTHER" id="PTHR44329">
    <property type="entry name" value="SERINE/THREONINE-PROTEIN KINASE TNNI3K-RELATED"/>
    <property type="match status" value="1"/>
</dbReference>
<organism evidence="6 7">
    <name type="scientific">Thelephora terrestris</name>
    <dbReference type="NCBI Taxonomy" id="56493"/>
    <lineage>
        <taxon>Eukaryota</taxon>
        <taxon>Fungi</taxon>
        <taxon>Dikarya</taxon>
        <taxon>Basidiomycota</taxon>
        <taxon>Agaricomycotina</taxon>
        <taxon>Agaricomycetes</taxon>
        <taxon>Thelephorales</taxon>
        <taxon>Thelephoraceae</taxon>
        <taxon>Thelephora</taxon>
    </lineage>
</organism>
<comment type="caution">
    <text evidence="6">The sequence shown here is derived from an EMBL/GenBank/DDBJ whole genome shotgun (WGS) entry which is preliminary data.</text>
</comment>
<keyword evidence="7" id="KW-1185">Reference proteome</keyword>
<dbReference type="InterPro" id="IPR001245">
    <property type="entry name" value="Ser-Thr/Tyr_kinase_cat_dom"/>
</dbReference>
<evidence type="ECO:0000313" key="7">
    <source>
        <dbReference type="Proteomes" id="UP000736335"/>
    </source>
</evidence>
<dbReference type="PANTHER" id="PTHR44329:SF288">
    <property type="entry name" value="MITOGEN-ACTIVATED PROTEIN KINASE KINASE KINASE 20"/>
    <property type="match status" value="1"/>
</dbReference>
<keyword evidence="1" id="KW-0808">Transferase</keyword>
<evidence type="ECO:0000259" key="5">
    <source>
        <dbReference type="PROSITE" id="PS50011"/>
    </source>
</evidence>
<evidence type="ECO:0000256" key="3">
    <source>
        <dbReference type="ARBA" id="ARBA00022777"/>
    </source>
</evidence>
<dbReference type="InterPro" id="IPR051681">
    <property type="entry name" value="Ser/Thr_Kinases-Pseudokinases"/>
</dbReference>
<name>A0A9P6HEG7_9AGAM</name>
<sequence length="278" mass="31612">MAKGLRFLHSNEVVQGSLRPNHIFIDNEGNARLAIDSHQTASLGRPSTPKDVSYVAPEARKSLIMMTESDVYGVAILVYQVLVTGIAPHWECPAAESSVPEVAEGAPARPHGTFEDLTWQLLGECWSRTPQKRPRIDEVYRTLNSLPKVIHTPRRPFVIGTLPRMLELHVHSIKFAKEPSQQYSYVRFKYGNKKYTTFPTNVKNDWGEHTWNRRETWVIQTDEEQLVSIEVLKRPGPLKKVHATGNFSFMNSTNKQFVVLPVTLTRDHVSVKILMTAM</sequence>
<feature type="domain" description="Protein kinase" evidence="5">
    <location>
        <begin position="1"/>
        <end position="158"/>
    </location>
</feature>
<evidence type="ECO:0000313" key="6">
    <source>
        <dbReference type="EMBL" id="KAF9785450.1"/>
    </source>
</evidence>
<proteinExistence type="predicted"/>
<dbReference type="AlphaFoldDB" id="A0A9P6HEG7"/>
<accession>A0A9P6HEG7</accession>
<dbReference type="Gene3D" id="1.10.510.10">
    <property type="entry name" value="Transferase(Phosphotransferase) domain 1"/>
    <property type="match status" value="1"/>
</dbReference>
<dbReference type="EMBL" id="WIUZ02000007">
    <property type="protein sequence ID" value="KAF9785450.1"/>
    <property type="molecule type" value="Genomic_DNA"/>
</dbReference>
<dbReference type="Pfam" id="PF07714">
    <property type="entry name" value="PK_Tyr_Ser-Thr"/>
    <property type="match status" value="1"/>
</dbReference>
<dbReference type="SUPFAM" id="SSF56112">
    <property type="entry name" value="Protein kinase-like (PK-like)"/>
    <property type="match status" value="1"/>
</dbReference>
<reference evidence="6" key="2">
    <citation type="submission" date="2020-11" db="EMBL/GenBank/DDBJ databases">
        <authorList>
            <consortium name="DOE Joint Genome Institute"/>
            <person name="Kuo A."/>
            <person name="Miyauchi S."/>
            <person name="Kiss E."/>
            <person name="Drula E."/>
            <person name="Kohler A."/>
            <person name="Sanchez-Garcia M."/>
            <person name="Andreopoulos B."/>
            <person name="Barry K.W."/>
            <person name="Bonito G."/>
            <person name="Buee M."/>
            <person name="Carver A."/>
            <person name="Chen C."/>
            <person name="Cichocki N."/>
            <person name="Clum A."/>
            <person name="Culley D."/>
            <person name="Crous P.W."/>
            <person name="Fauchery L."/>
            <person name="Girlanda M."/>
            <person name="Hayes R."/>
            <person name="Keri Z."/>
            <person name="Labutti K."/>
            <person name="Lipzen A."/>
            <person name="Lombard V."/>
            <person name="Magnuson J."/>
            <person name="Maillard F."/>
            <person name="Morin E."/>
            <person name="Murat C."/>
            <person name="Nolan M."/>
            <person name="Ohm R."/>
            <person name="Pangilinan J."/>
            <person name="Pereira M."/>
            <person name="Perotto S."/>
            <person name="Peter M."/>
            <person name="Riley R."/>
            <person name="Sitrit Y."/>
            <person name="Stielow B."/>
            <person name="Szollosi G."/>
            <person name="Zifcakova L."/>
            <person name="Stursova M."/>
            <person name="Spatafora J.W."/>
            <person name="Tedersoo L."/>
            <person name="Vaario L.-M."/>
            <person name="Yamada A."/>
            <person name="Yan M."/>
            <person name="Wang P."/>
            <person name="Xu J."/>
            <person name="Bruns T."/>
            <person name="Baldrian P."/>
            <person name="Vilgalys R."/>
            <person name="Henrissat B."/>
            <person name="Grigoriev I.V."/>
            <person name="Hibbett D."/>
            <person name="Nagy L.G."/>
            <person name="Martin F.M."/>
        </authorList>
    </citation>
    <scope>NUCLEOTIDE SEQUENCE</scope>
    <source>
        <strain evidence="6">UH-Tt-Lm1</strain>
    </source>
</reference>